<dbReference type="PANTHER" id="PTHR46696:SF6">
    <property type="entry name" value="P450, PUTATIVE (EUROFUNG)-RELATED"/>
    <property type="match status" value="1"/>
</dbReference>
<dbReference type="GO" id="GO:0004497">
    <property type="term" value="F:monooxygenase activity"/>
    <property type="evidence" value="ECO:0007669"/>
    <property type="project" value="UniProtKB-KW"/>
</dbReference>
<comment type="caution">
    <text evidence="3">The sequence shown here is derived from an EMBL/GenBank/DDBJ whole genome shotgun (WGS) entry which is preliminary data.</text>
</comment>
<dbReference type="InterPro" id="IPR017972">
    <property type="entry name" value="Cyt_P450_CS"/>
</dbReference>
<dbReference type="InterPro" id="IPR036396">
    <property type="entry name" value="Cyt_P450_sf"/>
</dbReference>
<keyword evidence="2" id="KW-0408">Iron</keyword>
<evidence type="ECO:0000313" key="4">
    <source>
        <dbReference type="Proteomes" id="UP000298860"/>
    </source>
</evidence>
<dbReference type="InterPro" id="IPR002397">
    <property type="entry name" value="Cyt_P450_B"/>
</dbReference>
<accession>A0A4D4JD88</accession>
<proteinExistence type="inferred from homology"/>
<dbReference type="PANTHER" id="PTHR46696">
    <property type="entry name" value="P450, PUTATIVE (EUROFUNG)-RELATED"/>
    <property type="match status" value="1"/>
</dbReference>
<dbReference type="InterPro" id="IPR001128">
    <property type="entry name" value="Cyt_P450"/>
</dbReference>
<evidence type="ECO:0000256" key="2">
    <source>
        <dbReference type="RuleBase" id="RU000461"/>
    </source>
</evidence>
<dbReference type="PROSITE" id="PS00086">
    <property type="entry name" value="CYTOCHROME_P450"/>
    <property type="match status" value="1"/>
</dbReference>
<dbReference type="GO" id="GO:0005506">
    <property type="term" value="F:iron ion binding"/>
    <property type="evidence" value="ECO:0007669"/>
    <property type="project" value="InterPro"/>
</dbReference>
<name>A0A4D4JD88_9PSEU</name>
<dbReference type="GO" id="GO:0020037">
    <property type="term" value="F:heme binding"/>
    <property type="evidence" value="ECO:0007669"/>
    <property type="project" value="InterPro"/>
</dbReference>
<keyword evidence="4" id="KW-1185">Reference proteome</keyword>
<evidence type="ECO:0000256" key="1">
    <source>
        <dbReference type="ARBA" id="ARBA00010617"/>
    </source>
</evidence>
<dbReference type="EMBL" id="BJFL01000040">
    <property type="protein sequence ID" value="GDY33362.1"/>
    <property type="molecule type" value="Genomic_DNA"/>
</dbReference>
<evidence type="ECO:0000313" key="3">
    <source>
        <dbReference type="EMBL" id="GDY33362.1"/>
    </source>
</evidence>
<gene>
    <name evidence="3" type="ORF">GTS_49950</name>
</gene>
<sequence length="92" mass="10170">MLLSVGAANRDGRAFPEPDAFDIGRPRGNPRLAFGHGARYCIGATLARIELTAVFQRLFRRLPTLALAVDPAELRWRDRLLTGGLAELPVTW</sequence>
<reference evidence="4" key="1">
    <citation type="submission" date="2019-04" db="EMBL/GenBank/DDBJ databases">
        <title>Draft genome sequence of Pseudonocardiaceae bacterium SL3-2-4.</title>
        <authorList>
            <person name="Ningsih F."/>
            <person name="Yokota A."/>
            <person name="Sakai Y."/>
            <person name="Nanatani K."/>
            <person name="Yabe S."/>
            <person name="Oetari A."/>
            <person name="Sjamsuridzal W."/>
        </authorList>
    </citation>
    <scope>NUCLEOTIDE SEQUENCE [LARGE SCALE GENOMIC DNA]</scope>
    <source>
        <strain evidence="4">SL3-2-4</strain>
    </source>
</reference>
<keyword evidence="2" id="KW-0479">Metal-binding</keyword>
<dbReference type="SUPFAM" id="SSF48264">
    <property type="entry name" value="Cytochrome P450"/>
    <property type="match status" value="1"/>
</dbReference>
<comment type="similarity">
    <text evidence="1 2">Belongs to the cytochrome P450 family.</text>
</comment>
<keyword evidence="2" id="KW-0560">Oxidoreductase</keyword>
<keyword evidence="2" id="KW-0503">Monooxygenase</keyword>
<evidence type="ECO:0008006" key="5">
    <source>
        <dbReference type="Google" id="ProtNLM"/>
    </source>
</evidence>
<organism evidence="3 4">
    <name type="scientific">Gandjariella thermophila</name>
    <dbReference type="NCBI Taxonomy" id="1931992"/>
    <lineage>
        <taxon>Bacteria</taxon>
        <taxon>Bacillati</taxon>
        <taxon>Actinomycetota</taxon>
        <taxon>Actinomycetes</taxon>
        <taxon>Pseudonocardiales</taxon>
        <taxon>Pseudonocardiaceae</taxon>
        <taxon>Gandjariella</taxon>
    </lineage>
</organism>
<dbReference type="PRINTS" id="PR00359">
    <property type="entry name" value="BP450"/>
</dbReference>
<dbReference type="GO" id="GO:0016705">
    <property type="term" value="F:oxidoreductase activity, acting on paired donors, with incorporation or reduction of molecular oxygen"/>
    <property type="evidence" value="ECO:0007669"/>
    <property type="project" value="InterPro"/>
</dbReference>
<dbReference type="AlphaFoldDB" id="A0A4D4JD88"/>
<dbReference type="Proteomes" id="UP000298860">
    <property type="component" value="Unassembled WGS sequence"/>
</dbReference>
<keyword evidence="2" id="KW-0349">Heme</keyword>
<dbReference type="Pfam" id="PF00067">
    <property type="entry name" value="p450"/>
    <property type="match status" value="1"/>
</dbReference>
<protein>
    <recommendedName>
        <fullName evidence="5">Cytochrome P450</fullName>
    </recommendedName>
</protein>
<dbReference type="Gene3D" id="1.10.630.10">
    <property type="entry name" value="Cytochrome P450"/>
    <property type="match status" value="1"/>
</dbReference>